<dbReference type="STRING" id="1123269.NX02_19225"/>
<reference evidence="2 3" key="1">
    <citation type="submission" date="2013-07" db="EMBL/GenBank/DDBJ databases">
        <title>Completed genome of Sphingomonas sanxanigenens NX02.</title>
        <authorList>
            <person name="Ma T."/>
            <person name="Huang H."/>
            <person name="Wu M."/>
            <person name="Li X."/>
            <person name="Li G."/>
        </authorList>
    </citation>
    <scope>NUCLEOTIDE SEQUENCE [LARGE SCALE GENOMIC DNA]</scope>
    <source>
        <strain evidence="2 3">NX02</strain>
    </source>
</reference>
<feature type="transmembrane region" description="Helical" evidence="1">
    <location>
        <begin position="33"/>
        <end position="55"/>
    </location>
</feature>
<evidence type="ECO:0000256" key="1">
    <source>
        <dbReference type="SAM" id="Phobius"/>
    </source>
</evidence>
<gene>
    <name evidence="2" type="ORF">NX02_19225</name>
</gene>
<dbReference type="Proteomes" id="UP000018851">
    <property type="component" value="Chromosome"/>
</dbReference>
<accession>W0ACA3</accession>
<dbReference type="AlphaFoldDB" id="W0ACA3"/>
<evidence type="ECO:0000313" key="3">
    <source>
        <dbReference type="Proteomes" id="UP000018851"/>
    </source>
</evidence>
<keyword evidence="1" id="KW-0812">Transmembrane</keyword>
<keyword evidence="3" id="KW-1185">Reference proteome</keyword>
<protein>
    <submittedName>
        <fullName evidence="2">Uncharacterized protein</fullName>
    </submittedName>
</protein>
<sequence length="60" mass="6296">MAAFTVMATLIGRSVWGFAGGGFRRQFTTAREHFAIVGGLVAVSAAGLGAVRFQLREHGS</sequence>
<dbReference type="EMBL" id="CP006644">
    <property type="protein sequence ID" value="AHE55509.1"/>
    <property type="molecule type" value="Genomic_DNA"/>
</dbReference>
<evidence type="ECO:0000313" key="2">
    <source>
        <dbReference type="EMBL" id="AHE55509.1"/>
    </source>
</evidence>
<keyword evidence="1" id="KW-0472">Membrane</keyword>
<dbReference type="PATRIC" id="fig|1123269.5.peg.3763"/>
<proteinExistence type="predicted"/>
<keyword evidence="1" id="KW-1133">Transmembrane helix</keyword>
<dbReference type="KEGG" id="ssan:NX02_19225"/>
<organism evidence="2 3">
    <name type="scientific">Sphingomonas sanxanigenens DSM 19645 = NX02</name>
    <dbReference type="NCBI Taxonomy" id="1123269"/>
    <lineage>
        <taxon>Bacteria</taxon>
        <taxon>Pseudomonadati</taxon>
        <taxon>Pseudomonadota</taxon>
        <taxon>Alphaproteobacteria</taxon>
        <taxon>Sphingomonadales</taxon>
        <taxon>Sphingomonadaceae</taxon>
        <taxon>Sphingomonas</taxon>
    </lineage>
</organism>
<dbReference type="HOGENOM" id="CLU_2939430_0_0_5"/>
<name>W0ACA3_9SPHN</name>